<evidence type="ECO:0000313" key="3">
    <source>
        <dbReference type="EMBL" id="EYF05815.1"/>
    </source>
</evidence>
<gene>
    <name evidence="3" type="ORF">CAP_2816</name>
</gene>
<name>A0A017TAF6_9BACT</name>
<dbReference type="InterPro" id="IPR013766">
    <property type="entry name" value="Thioredoxin_domain"/>
</dbReference>
<feature type="compositionally biased region" description="Low complexity" evidence="1">
    <location>
        <begin position="44"/>
        <end position="58"/>
    </location>
</feature>
<dbReference type="InterPro" id="IPR000866">
    <property type="entry name" value="AhpC/TSA"/>
</dbReference>
<dbReference type="GO" id="GO:0016209">
    <property type="term" value="F:antioxidant activity"/>
    <property type="evidence" value="ECO:0007669"/>
    <property type="project" value="InterPro"/>
</dbReference>
<evidence type="ECO:0000256" key="1">
    <source>
        <dbReference type="SAM" id="MobiDB-lite"/>
    </source>
</evidence>
<accession>A0A017TAF6</accession>
<sequence>MGHEGAAGASRGWGSRWQAWGAALLAVGMAGCGSGSTSPAPTRSGAAPETAAGSATAAGRGGDPDDAGDVIGKPAPGWSVDRWFNTAPITLESLRGKVVLVRWFMSPECPYCSTTAPSLNLLHETYAARGLTVVGMYHHKRDEPLDPEDVKGWVAQYGFRFPVAIDEDWRTLKRWWLDGHERTWTSVSFLIDRQGVVRAMHKGGKYAPGDADYRKLTAEIEALLTGPG</sequence>
<dbReference type="PANTHER" id="PTHR42852">
    <property type="entry name" value="THIOL:DISULFIDE INTERCHANGE PROTEIN DSBE"/>
    <property type="match status" value="1"/>
</dbReference>
<dbReference type="InterPro" id="IPR050553">
    <property type="entry name" value="Thioredoxin_ResA/DsbE_sf"/>
</dbReference>
<dbReference type="CDD" id="cd02966">
    <property type="entry name" value="TlpA_like_family"/>
    <property type="match status" value="1"/>
</dbReference>
<dbReference type="Gene3D" id="3.40.30.10">
    <property type="entry name" value="Glutaredoxin"/>
    <property type="match status" value="1"/>
</dbReference>
<dbReference type="Proteomes" id="UP000019678">
    <property type="component" value="Unassembled WGS sequence"/>
</dbReference>
<dbReference type="PANTHER" id="PTHR42852:SF13">
    <property type="entry name" value="PROTEIN DIPZ"/>
    <property type="match status" value="1"/>
</dbReference>
<dbReference type="InterPro" id="IPR036249">
    <property type="entry name" value="Thioredoxin-like_sf"/>
</dbReference>
<dbReference type="AlphaFoldDB" id="A0A017TAF6"/>
<proteinExistence type="predicted"/>
<feature type="region of interest" description="Disordered" evidence="1">
    <location>
        <begin position="35"/>
        <end position="72"/>
    </location>
</feature>
<dbReference type="SUPFAM" id="SSF52833">
    <property type="entry name" value="Thioredoxin-like"/>
    <property type="match status" value="1"/>
</dbReference>
<keyword evidence="4" id="KW-1185">Reference proteome</keyword>
<reference evidence="3 4" key="1">
    <citation type="submission" date="2013-05" db="EMBL/GenBank/DDBJ databases">
        <title>Genome assembly of Chondromyces apiculatus DSM 436.</title>
        <authorList>
            <person name="Sharma G."/>
            <person name="Khatri I."/>
            <person name="Kaur C."/>
            <person name="Mayilraj S."/>
            <person name="Subramanian S."/>
        </authorList>
    </citation>
    <scope>NUCLEOTIDE SEQUENCE [LARGE SCALE GENOMIC DNA]</scope>
    <source>
        <strain evidence="3 4">DSM 436</strain>
    </source>
</reference>
<comment type="caution">
    <text evidence="3">The sequence shown here is derived from an EMBL/GenBank/DDBJ whole genome shotgun (WGS) entry which is preliminary data.</text>
</comment>
<dbReference type="eggNOG" id="COG1225">
    <property type="taxonomic scope" value="Bacteria"/>
</dbReference>
<dbReference type="PROSITE" id="PS51352">
    <property type="entry name" value="THIOREDOXIN_2"/>
    <property type="match status" value="1"/>
</dbReference>
<dbReference type="GO" id="GO:0016491">
    <property type="term" value="F:oxidoreductase activity"/>
    <property type="evidence" value="ECO:0007669"/>
    <property type="project" value="InterPro"/>
</dbReference>
<dbReference type="EMBL" id="ASRX01000020">
    <property type="protein sequence ID" value="EYF05815.1"/>
    <property type="molecule type" value="Genomic_DNA"/>
</dbReference>
<dbReference type="Pfam" id="PF00578">
    <property type="entry name" value="AhpC-TSA"/>
    <property type="match status" value="1"/>
</dbReference>
<evidence type="ECO:0000313" key="4">
    <source>
        <dbReference type="Proteomes" id="UP000019678"/>
    </source>
</evidence>
<feature type="domain" description="Thioredoxin" evidence="2">
    <location>
        <begin position="69"/>
        <end position="225"/>
    </location>
</feature>
<evidence type="ECO:0000259" key="2">
    <source>
        <dbReference type="PROSITE" id="PS51352"/>
    </source>
</evidence>
<dbReference type="STRING" id="1192034.CAP_2816"/>
<organism evidence="3 4">
    <name type="scientific">Chondromyces apiculatus DSM 436</name>
    <dbReference type="NCBI Taxonomy" id="1192034"/>
    <lineage>
        <taxon>Bacteria</taxon>
        <taxon>Pseudomonadati</taxon>
        <taxon>Myxococcota</taxon>
        <taxon>Polyangia</taxon>
        <taxon>Polyangiales</taxon>
        <taxon>Polyangiaceae</taxon>
        <taxon>Chondromyces</taxon>
    </lineage>
</organism>
<protein>
    <recommendedName>
        <fullName evidence="2">Thioredoxin domain-containing protein</fullName>
    </recommendedName>
</protein>